<feature type="compositionally biased region" description="Basic and acidic residues" evidence="1">
    <location>
        <begin position="79"/>
        <end position="106"/>
    </location>
</feature>
<reference evidence="3" key="1">
    <citation type="submission" date="2022-01" db="EMBL/GenBank/DDBJ databases">
        <title>Genome Sequence Resource for Two Populations of Ditylenchus destructor, the Migratory Endoparasitic Phytonematode.</title>
        <authorList>
            <person name="Zhang H."/>
            <person name="Lin R."/>
            <person name="Xie B."/>
        </authorList>
    </citation>
    <scope>NUCLEOTIDE SEQUENCE</scope>
    <source>
        <strain evidence="3">BazhouSP</strain>
    </source>
</reference>
<evidence type="ECO:0000256" key="1">
    <source>
        <dbReference type="SAM" id="MobiDB-lite"/>
    </source>
</evidence>
<feature type="compositionally biased region" description="Polar residues" evidence="1">
    <location>
        <begin position="179"/>
        <end position="197"/>
    </location>
</feature>
<feature type="region of interest" description="Disordered" evidence="1">
    <location>
        <begin position="175"/>
        <end position="216"/>
    </location>
</feature>
<feature type="signal peptide" evidence="2">
    <location>
        <begin position="1"/>
        <end position="22"/>
    </location>
</feature>
<dbReference type="EMBL" id="JAKKPZ010000029">
    <property type="protein sequence ID" value="KAI1709735.1"/>
    <property type="molecule type" value="Genomic_DNA"/>
</dbReference>
<keyword evidence="2" id="KW-0732">Signal</keyword>
<proteinExistence type="predicted"/>
<accession>A0AAD4N2W0</accession>
<dbReference type="Proteomes" id="UP001201812">
    <property type="component" value="Unassembled WGS sequence"/>
</dbReference>
<gene>
    <name evidence="3" type="ORF">DdX_11127</name>
</gene>
<protein>
    <submittedName>
        <fullName evidence="3">Uncharacterized protein</fullName>
    </submittedName>
</protein>
<dbReference type="AlphaFoldDB" id="A0AAD4N2W0"/>
<keyword evidence="4" id="KW-1185">Reference proteome</keyword>
<organism evidence="3 4">
    <name type="scientific">Ditylenchus destructor</name>
    <dbReference type="NCBI Taxonomy" id="166010"/>
    <lineage>
        <taxon>Eukaryota</taxon>
        <taxon>Metazoa</taxon>
        <taxon>Ecdysozoa</taxon>
        <taxon>Nematoda</taxon>
        <taxon>Chromadorea</taxon>
        <taxon>Rhabditida</taxon>
        <taxon>Tylenchina</taxon>
        <taxon>Tylenchomorpha</taxon>
        <taxon>Sphaerularioidea</taxon>
        <taxon>Anguinidae</taxon>
        <taxon>Anguininae</taxon>
        <taxon>Ditylenchus</taxon>
    </lineage>
</organism>
<evidence type="ECO:0000256" key="2">
    <source>
        <dbReference type="SAM" id="SignalP"/>
    </source>
</evidence>
<feature type="region of interest" description="Disordered" evidence="1">
    <location>
        <begin position="79"/>
        <end position="108"/>
    </location>
</feature>
<name>A0AAD4N2W0_9BILA</name>
<evidence type="ECO:0000313" key="4">
    <source>
        <dbReference type="Proteomes" id="UP001201812"/>
    </source>
</evidence>
<evidence type="ECO:0000313" key="3">
    <source>
        <dbReference type="EMBL" id="KAI1709735.1"/>
    </source>
</evidence>
<sequence length="277" mass="31519">MMFFTKYFLLSILHAFLEQCYCMSFITPPEKYSVPVSRKELINELQGLNSKVHRMRSKWESLVPLPPRSELSLKDLLSRKEELSPSEDSRPLPEEPNQEFRPKLAEDSDEPVIIHHRLSPSDVPLGILRKNFNQFQNAQRLLEALNIRRLQQKDARSVEPALSSLEQVNAMEKEKDIYSQPSITMPSNQIDTETDSQPPEDVMADSEPKTSPDSVQADNGWAEALAENVHPLKVAAAQPSIRDCLFLRSGCGPSREFDPRRTSAYLDKVQALFNAMP</sequence>
<feature type="chain" id="PRO_5041954466" evidence="2">
    <location>
        <begin position="23"/>
        <end position="277"/>
    </location>
</feature>
<comment type="caution">
    <text evidence="3">The sequence shown here is derived from an EMBL/GenBank/DDBJ whole genome shotgun (WGS) entry which is preliminary data.</text>
</comment>